<evidence type="ECO:0000313" key="2">
    <source>
        <dbReference type="Proteomes" id="UP000261905"/>
    </source>
</evidence>
<dbReference type="Proteomes" id="UP000261905">
    <property type="component" value="Unassembled WGS sequence"/>
</dbReference>
<dbReference type="InterPro" id="IPR024987">
    <property type="entry name" value="DUF3889"/>
</dbReference>
<sequence length="132" mass="14602">MTGYTIGISAILSNNGRWYTILGQVVVKAIFLLLSIASPDTQAAVEPIAVQAAAPAYAKWGKLAMEETAKVYRDASIVDYKYEGRFGSTEGVAEERFLLWLRQGDRQFGVRVSLKIQLETENVLTVKLTETN</sequence>
<dbReference type="OrthoDB" id="2377048at2"/>
<dbReference type="AlphaFoldDB" id="A0A371PK67"/>
<organism evidence="1 2">
    <name type="scientific">Paenibacillus paeoniae</name>
    <dbReference type="NCBI Taxonomy" id="2292705"/>
    <lineage>
        <taxon>Bacteria</taxon>
        <taxon>Bacillati</taxon>
        <taxon>Bacillota</taxon>
        <taxon>Bacilli</taxon>
        <taxon>Bacillales</taxon>
        <taxon>Paenibacillaceae</taxon>
        <taxon>Paenibacillus</taxon>
    </lineage>
</organism>
<name>A0A371PK67_9BACL</name>
<protein>
    <submittedName>
        <fullName evidence="1">DUF3889 domain-containing protein</fullName>
    </submittedName>
</protein>
<dbReference type="RefSeq" id="WP_116043627.1">
    <property type="nucleotide sequence ID" value="NZ_QUBQ01000001.1"/>
</dbReference>
<keyword evidence="2" id="KW-1185">Reference proteome</keyword>
<evidence type="ECO:0000313" key="1">
    <source>
        <dbReference type="EMBL" id="REK76601.1"/>
    </source>
</evidence>
<accession>A0A371PK67</accession>
<dbReference type="Pfam" id="PF13028">
    <property type="entry name" value="DUF3889"/>
    <property type="match status" value="1"/>
</dbReference>
<reference evidence="1 2" key="1">
    <citation type="submission" date="2018-08" db="EMBL/GenBank/DDBJ databases">
        <title>Paenibacillus sp. M4BSY-1, whole genome shotgun sequence.</title>
        <authorList>
            <person name="Tuo L."/>
        </authorList>
    </citation>
    <scope>NUCLEOTIDE SEQUENCE [LARGE SCALE GENOMIC DNA]</scope>
    <source>
        <strain evidence="1 2">M4BSY-1</strain>
    </source>
</reference>
<gene>
    <name evidence="1" type="ORF">DX130_06060</name>
</gene>
<comment type="caution">
    <text evidence="1">The sequence shown here is derived from an EMBL/GenBank/DDBJ whole genome shotgun (WGS) entry which is preliminary data.</text>
</comment>
<dbReference type="Gene3D" id="3.10.450.390">
    <property type="entry name" value="Protein of unknown function DUF3889"/>
    <property type="match status" value="1"/>
</dbReference>
<dbReference type="EMBL" id="QUBQ01000001">
    <property type="protein sequence ID" value="REK76601.1"/>
    <property type="molecule type" value="Genomic_DNA"/>
</dbReference>
<proteinExistence type="predicted"/>